<sequence length="131" mass="14442">MYFTRETDYAVRIVRHLASVGCRTEAKKISEATGVTLRFALKILSKLVSGGVVRSYKGTQGGYELQKPASAITLREIVEIIEGPVYLSKCLHEEGECSCGDKQGCKVRGVFAEIADTVNQKMEGYTVDQFL</sequence>
<evidence type="ECO:0000313" key="1">
    <source>
        <dbReference type="EMBL" id="MZL69376.1"/>
    </source>
</evidence>
<dbReference type="Proteomes" id="UP000474718">
    <property type="component" value="Unassembled WGS sequence"/>
</dbReference>
<dbReference type="Proteomes" id="UP000184089">
    <property type="component" value="Unassembled WGS sequence"/>
</dbReference>
<dbReference type="InterPro" id="IPR000944">
    <property type="entry name" value="Tscrpt_reg_Rrf2"/>
</dbReference>
<evidence type="ECO:0000313" key="4">
    <source>
        <dbReference type="Proteomes" id="UP000474718"/>
    </source>
</evidence>
<dbReference type="InterPro" id="IPR036390">
    <property type="entry name" value="WH_DNA-bd_sf"/>
</dbReference>
<dbReference type="SUPFAM" id="SSF46785">
    <property type="entry name" value="Winged helix' DNA-binding domain"/>
    <property type="match status" value="1"/>
</dbReference>
<name>A0AAQ1MEY3_9FIRM</name>
<protein>
    <submittedName>
        <fullName evidence="1">Rrf2 family transcriptional regulator</fullName>
    </submittedName>
    <submittedName>
        <fullName evidence="2">Transcriptional regulator, BadM/Rrf2 family</fullName>
    </submittedName>
</protein>
<dbReference type="InterPro" id="IPR030489">
    <property type="entry name" value="TR_Rrf2-type_CS"/>
</dbReference>
<evidence type="ECO:0000313" key="2">
    <source>
        <dbReference type="EMBL" id="SHG45387.1"/>
    </source>
</evidence>
<reference evidence="3" key="1">
    <citation type="submission" date="2016-11" db="EMBL/GenBank/DDBJ databases">
        <authorList>
            <person name="Jaros S."/>
            <person name="Januszkiewicz K."/>
            <person name="Wedrychowicz H."/>
        </authorList>
    </citation>
    <scope>NUCLEOTIDE SEQUENCE [LARGE SCALE GENOMIC DNA]</scope>
    <source>
        <strain evidence="3">DSM 4029</strain>
    </source>
</reference>
<accession>A0AAQ1MEY3</accession>
<dbReference type="InterPro" id="IPR036388">
    <property type="entry name" value="WH-like_DNA-bd_sf"/>
</dbReference>
<dbReference type="RefSeq" id="WP_021658706.1">
    <property type="nucleotide sequence ID" value="NZ_FQVY01000004.1"/>
</dbReference>
<dbReference type="AlphaFoldDB" id="A0AAQ1MEY3"/>
<proteinExistence type="predicted"/>
<organism evidence="2 3">
    <name type="scientific">Bittarella massiliensis</name>
    <name type="common">ex Durand et al. 2017</name>
    <dbReference type="NCBI Taxonomy" id="1720313"/>
    <lineage>
        <taxon>Bacteria</taxon>
        <taxon>Bacillati</taxon>
        <taxon>Bacillota</taxon>
        <taxon>Clostridia</taxon>
        <taxon>Eubacteriales</taxon>
        <taxon>Oscillospiraceae</taxon>
        <taxon>Bittarella (ex Durand et al. 2017)</taxon>
    </lineage>
</organism>
<dbReference type="Pfam" id="PF02082">
    <property type="entry name" value="Rrf2"/>
    <property type="match status" value="1"/>
</dbReference>
<dbReference type="GO" id="GO:0003700">
    <property type="term" value="F:DNA-binding transcription factor activity"/>
    <property type="evidence" value="ECO:0007669"/>
    <property type="project" value="TreeGrafter"/>
</dbReference>
<comment type="caution">
    <text evidence="2">The sequence shown here is derived from an EMBL/GenBank/DDBJ whole genome shotgun (WGS) entry which is preliminary data.</text>
</comment>
<keyword evidence="4" id="KW-1185">Reference proteome</keyword>
<reference evidence="1 4" key="3">
    <citation type="journal article" date="2019" name="Nat. Med.">
        <title>A library of human gut bacterial isolates paired with longitudinal multiomics data enables mechanistic microbiome research.</title>
        <authorList>
            <person name="Poyet M."/>
            <person name="Groussin M."/>
            <person name="Gibbons S.M."/>
            <person name="Avila-Pacheco J."/>
            <person name="Jiang X."/>
            <person name="Kearney S.M."/>
            <person name="Perrotta A.R."/>
            <person name="Berdy B."/>
            <person name="Zhao S."/>
            <person name="Lieberman T.D."/>
            <person name="Swanson P.K."/>
            <person name="Smith M."/>
            <person name="Roesemann S."/>
            <person name="Alexander J.E."/>
            <person name="Rich S.A."/>
            <person name="Livny J."/>
            <person name="Vlamakis H."/>
            <person name="Clish C."/>
            <person name="Bullock K."/>
            <person name="Deik A."/>
            <person name="Scott J."/>
            <person name="Pierce K.A."/>
            <person name="Xavier R.J."/>
            <person name="Alm E.J."/>
        </authorList>
    </citation>
    <scope>NUCLEOTIDE SEQUENCE [LARGE SCALE GENOMIC DNA]</scope>
    <source>
        <strain evidence="1 4">BIOML-A2</strain>
    </source>
</reference>
<dbReference type="NCBIfam" id="TIGR00738">
    <property type="entry name" value="rrf2_super"/>
    <property type="match status" value="1"/>
</dbReference>
<dbReference type="PANTHER" id="PTHR33221:SF2">
    <property type="entry name" value="TRANSCRIPTIONAL REGULATOR"/>
    <property type="match status" value="1"/>
</dbReference>
<evidence type="ECO:0000313" key="3">
    <source>
        <dbReference type="Proteomes" id="UP000184089"/>
    </source>
</evidence>
<dbReference type="Gene3D" id="1.10.10.10">
    <property type="entry name" value="Winged helix-like DNA-binding domain superfamily/Winged helix DNA-binding domain"/>
    <property type="match status" value="1"/>
</dbReference>
<dbReference type="EMBL" id="FQVY01000004">
    <property type="protein sequence ID" value="SHG45387.1"/>
    <property type="molecule type" value="Genomic_DNA"/>
</dbReference>
<dbReference type="GO" id="GO:0005829">
    <property type="term" value="C:cytosol"/>
    <property type="evidence" value="ECO:0007669"/>
    <property type="project" value="TreeGrafter"/>
</dbReference>
<reference evidence="2" key="2">
    <citation type="submission" date="2016-11" db="EMBL/GenBank/DDBJ databases">
        <authorList>
            <person name="Varghese N."/>
            <person name="Submissions S."/>
        </authorList>
    </citation>
    <scope>NUCLEOTIDE SEQUENCE</scope>
    <source>
        <strain evidence="2">DSM 4029</strain>
    </source>
</reference>
<dbReference type="PANTHER" id="PTHR33221">
    <property type="entry name" value="WINGED HELIX-TURN-HELIX TRANSCRIPTIONAL REGULATOR, RRF2 FAMILY"/>
    <property type="match status" value="1"/>
</dbReference>
<dbReference type="PROSITE" id="PS01332">
    <property type="entry name" value="HTH_RRF2_1"/>
    <property type="match status" value="1"/>
</dbReference>
<dbReference type="PROSITE" id="PS51197">
    <property type="entry name" value="HTH_RRF2_2"/>
    <property type="match status" value="1"/>
</dbReference>
<gene>
    <name evidence="1" type="ORF">GT747_06280</name>
    <name evidence="2" type="ORF">SAMN05444424_2438</name>
</gene>
<dbReference type="EMBL" id="WWVX01000003">
    <property type="protein sequence ID" value="MZL69376.1"/>
    <property type="molecule type" value="Genomic_DNA"/>
</dbReference>